<protein>
    <submittedName>
        <fullName evidence="1">Abortive infection protein</fullName>
    </submittedName>
</protein>
<dbReference type="eggNOG" id="COG1106">
    <property type="taxonomic scope" value="Bacteria"/>
</dbReference>
<dbReference type="EMBL" id="BAVS01000027">
    <property type="protein sequence ID" value="GAE94594.1"/>
    <property type="molecule type" value="Genomic_DNA"/>
</dbReference>
<sequence>MLIEFGVENLLSYKDRQIFKMDSDFRRAKIFNDNVLYKIPVDKKNRYVLNTAAVYGSNAGGKTNLIASMRYLHEIVKSSNDLNSIAPFQFTNERKPISFHIKFLKRYNEDNYLFKYVLDIFDGKVLKEQLSYQLVRKTTLSDIQIIFKRENDQIHEYAPGLEELVKDMNKHNNETRAILTVLYQDINKTHYQNIVDTLAYQLLKVAYEFISYDLAFGRESVDESYLVKKLQEYPELKEKLIDALYDIDITISDLEFEDVTDLLIDDIMNDTQLPKDLKKRFIETRKSNRVYNIKTIRELEDSNFDLEFGSESLGTIKFIFDFIQLMDCIENNRVI</sequence>
<dbReference type="RefSeq" id="WP_035725227.1">
    <property type="nucleotide sequence ID" value="NZ_BAVS01000027.1"/>
</dbReference>
<accession>W4VPC1</accession>
<name>W4VPC1_9BACI</name>
<evidence type="ECO:0000313" key="2">
    <source>
        <dbReference type="Proteomes" id="UP000019102"/>
    </source>
</evidence>
<dbReference type="OrthoDB" id="9809324at2"/>
<dbReference type="STRING" id="1298598.JCM21714_3767"/>
<dbReference type="AlphaFoldDB" id="W4VPC1"/>
<evidence type="ECO:0000313" key="1">
    <source>
        <dbReference type="EMBL" id="GAE94594.1"/>
    </source>
</evidence>
<gene>
    <name evidence="1" type="ORF">JCM21714_3767</name>
</gene>
<proteinExistence type="predicted"/>
<comment type="caution">
    <text evidence="1">The sequence shown here is derived from an EMBL/GenBank/DDBJ whole genome shotgun (WGS) entry which is preliminary data.</text>
</comment>
<reference evidence="1 2" key="1">
    <citation type="journal article" date="2014" name="Genome Announc.">
        <title>Draft Genome Sequence of the Boron-Tolerant and Moderately Halotolerant Bacterium Gracilibacillus boraciitolerans JCM 21714T.</title>
        <authorList>
            <person name="Ahmed I."/>
            <person name="Oshima K."/>
            <person name="Suda W."/>
            <person name="Kitamura K."/>
            <person name="Iida T."/>
            <person name="Ohmori Y."/>
            <person name="Fujiwara T."/>
            <person name="Hattori M."/>
            <person name="Ohkuma M."/>
        </authorList>
    </citation>
    <scope>NUCLEOTIDE SEQUENCE [LARGE SCALE GENOMIC DNA]</scope>
    <source>
        <strain evidence="1 2">JCM 21714</strain>
    </source>
</reference>
<dbReference type="Proteomes" id="UP000019102">
    <property type="component" value="Unassembled WGS sequence"/>
</dbReference>
<organism evidence="1 2">
    <name type="scientific">Gracilibacillus boraciitolerans JCM 21714</name>
    <dbReference type="NCBI Taxonomy" id="1298598"/>
    <lineage>
        <taxon>Bacteria</taxon>
        <taxon>Bacillati</taxon>
        <taxon>Bacillota</taxon>
        <taxon>Bacilli</taxon>
        <taxon>Bacillales</taxon>
        <taxon>Bacillaceae</taxon>
        <taxon>Gracilibacillus</taxon>
    </lineage>
</organism>
<keyword evidence="2" id="KW-1185">Reference proteome</keyword>